<name>A0A518ER14_9BACT</name>
<dbReference type="Proteomes" id="UP000320390">
    <property type="component" value="Chromosome"/>
</dbReference>
<reference evidence="2 3" key="1">
    <citation type="submission" date="2019-02" db="EMBL/GenBank/DDBJ databases">
        <title>Deep-cultivation of Planctomycetes and their phenomic and genomic characterization uncovers novel biology.</title>
        <authorList>
            <person name="Wiegand S."/>
            <person name="Jogler M."/>
            <person name="Boedeker C."/>
            <person name="Pinto D."/>
            <person name="Vollmers J."/>
            <person name="Rivas-Marin E."/>
            <person name="Kohn T."/>
            <person name="Peeters S.H."/>
            <person name="Heuer A."/>
            <person name="Rast P."/>
            <person name="Oberbeckmann S."/>
            <person name="Bunk B."/>
            <person name="Jeske O."/>
            <person name="Meyerdierks A."/>
            <person name="Storesund J.E."/>
            <person name="Kallscheuer N."/>
            <person name="Luecker S."/>
            <person name="Lage O.M."/>
            <person name="Pohl T."/>
            <person name="Merkel B.J."/>
            <person name="Hornburger P."/>
            <person name="Mueller R.-W."/>
            <person name="Bruemmer F."/>
            <person name="Labrenz M."/>
            <person name="Spormann A.M."/>
            <person name="Op den Camp H."/>
            <person name="Overmann J."/>
            <person name="Amann R."/>
            <person name="Jetten M.S.M."/>
            <person name="Mascher T."/>
            <person name="Medema M.H."/>
            <person name="Devos D.P."/>
            <person name="Kaster A.-K."/>
            <person name="Ovreas L."/>
            <person name="Rohde M."/>
            <person name="Galperin M.Y."/>
            <person name="Jogler C."/>
        </authorList>
    </citation>
    <scope>NUCLEOTIDE SEQUENCE [LARGE SCALE GENOMIC DNA]</scope>
    <source>
        <strain evidence="2 3">Poly30</strain>
    </source>
</reference>
<evidence type="ECO:0000256" key="1">
    <source>
        <dbReference type="SAM" id="Phobius"/>
    </source>
</evidence>
<sequence length="202" mass="22559">MRIVKPRNTSRHGRDSRGRAGFTLVETILASTLFVGVGYVLLMSSQASQQSHRTVSMNVESNGTLREFTDHFQDELRSANRETLVLDQPAAGNATLRFQTAINGGGAEAWGVFDRRLSPDEAACNRDGWFIQYAVEQGGLALNELVRRVIDTNGDTQLMHVMATNVVRFSVDSTGEVWVVRLETLGDEGRREDEFDVRIRNE</sequence>
<keyword evidence="1" id="KW-0472">Membrane</keyword>
<keyword evidence="1" id="KW-0812">Transmembrane</keyword>
<evidence type="ECO:0008006" key="4">
    <source>
        <dbReference type="Google" id="ProtNLM"/>
    </source>
</evidence>
<feature type="transmembrane region" description="Helical" evidence="1">
    <location>
        <begin position="21"/>
        <end position="42"/>
    </location>
</feature>
<proteinExistence type="predicted"/>
<evidence type="ECO:0000313" key="3">
    <source>
        <dbReference type="Proteomes" id="UP000320390"/>
    </source>
</evidence>
<organism evidence="2 3">
    <name type="scientific">Saltatorellus ferox</name>
    <dbReference type="NCBI Taxonomy" id="2528018"/>
    <lineage>
        <taxon>Bacteria</taxon>
        <taxon>Pseudomonadati</taxon>
        <taxon>Planctomycetota</taxon>
        <taxon>Planctomycetia</taxon>
        <taxon>Planctomycetia incertae sedis</taxon>
        <taxon>Saltatorellus</taxon>
    </lineage>
</organism>
<gene>
    <name evidence="2" type="ORF">Poly30_20390</name>
</gene>
<dbReference type="EMBL" id="CP036434">
    <property type="protein sequence ID" value="QDV06529.1"/>
    <property type="molecule type" value="Genomic_DNA"/>
</dbReference>
<protein>
    <recommendedName>
        <fullName evidence="4">Prepilin-type N-terminal cleavage/methylation domain-containing protein</fullName>
    </recommendedName>
</protein>
<keyword evidence="3" id="KW-1185">Reference proteome</keyword>
<dbReference type="AlphaFoldDB" id="A0A518ER14"/>
<accession>A0A518ER14</accession>
<keyword evidence="1" id="KW-1133">Transmembrane helix</keyword>
<evidence type="ECO:0000313" key="2">
    <source>
        <dbReference type="EMBL" id="QDV06529.1"/>
    </source>
</evidence>